<dbReference type="Pfam" id="PF22888">
    <property type="entry name" value="FIMAH"/>
    <property type="match status" value="1"/>
</dbReference>
<protein>
    <submittedName>
        <fullName evidence="4">Ig-like protein group 3</fullName>
    </submittedName>
</protein>
<dbReference type="CDD" id="cd04486">
    <property type="entry name" value="YhcR_OBF_like"/>
    <property type="match status" value="1"/>
</dbReference>
<dbReference type="SUPFAM" id="SSF52317">
    <property type="entry name" value="Class I glutamine amidotransferase-like"/>
    <property type="match status" value="1"/>
</dbReference>
<evidence type="ECO:0000259" key="2">
    <source>
        <dbReference type="Pfam" id="PF12245"/>
    </source>
</evidence>
<dbReference type="AlphaFoldDB" id="A0A316D9G0"/>
<dbReference type="InterPro" id="IPR029062">
    <property type="entry name" value="Class_I_gatase-like"/>
</dbReference>
<dbReference type="Proteomes" id="UP000245634">
    <property type="component" value="Unassembled WGS sequence"/>
</dbReference>
<dbReference type="Gene3D" id="3.30.1920.20">
    <property type="match status" value="2"/>
</dbReference>
<sequence>MSMKKRAFHTLLAVTLAIPLPTLFLGGQAAYAEGPSDPAPFINAKVVNENAGKKVLFDNTHGHTAGQADWVIDGGFSDFGNALANAGFYVKELRKSTLLTLADLQQYDVFVTAEAQFPYKPSEQQAMLDYVKGGGSIFFIADHYNADRNKNRWDGSEVYNGFRRGAWSNPAKGMSAEEAASSAMQGVQSSDWLGQNFGVRFRYNALGDITANNIVPPDQAFGITQGVTGVAMHAGSTVAILDPKKAKGIVYLPKTTAKWASAVDQGVYNGGGVAEGAFSAIAKVGAGKAAFIGDSSPIEDVTPKYKKEEDGKSKTTHDGWKEVDDDTYVVNLVNWLAKKESYTSLDQVAGLQLDQPTQLLAIETPETSTEPQAEPWASPSAGFKWWDPKTYSTGSYGAGTVVVDPGPGPGPVTPPPASTSYTTVHQSVLPNAQNFQIRVVADNLTPNSTVGGFNAGIYLNGGTQVGLFQNADGTWPTVYGYSASFSLTADSLGHATKELTVKVKPGSTGAANLRIRQSSTNLKTEAITLGNVAAEPLPKDKPPVPATISVSDARAKAANTLVTVEGVVTTAPGTFGGQGFYLQDATGGVYVFQNTAGFQVGDKVAISATTTLYNTELELADPVSIEKTGTADVPTPVVVSALNDQNQGQLVSLNGVTIKNIVEAAPTGSFEFDAVNAAGSTHVRVDGRTGLTQSAFPYKEGQVVTISGVSAIFKGVYQLKPRGLSDFLLVDTTAPVTQVTTSGVPMQSGWYNQDVVVTLNATDDSGIDHIEYALTPDSWETYTGPLTFSTEGKNFFQVRAVDVNGNVEAAQNLVVNVDKTAPTADVQASRASNDLGWYNDAVLIDLNAADGQSQVLKMEYRLNGGEWQAAAGASQSVSVETEGTTTVEVRAYDLAENVSEVKSVTVQLDRTAPSVTGASVGEHKNGWYDQDFNFAVAATDENSGVAQIEVKLNEGDWTTYNGSISITQEGLNTVEYRATDKAGNVSVVQTSELRLDKTAPSTEASLLNGANETSWNHQNVTFAISATDTNSGLASTEVKIDDADWVLYTEPVTISAEGIHKILYRATDLAGNIASAKSITVQLDKNAPAIKLTQDGGAIHDVFADGKLLFNLSVTDAVSGVSSQALTLDDQAITSGAAIDASTLTLGVHTVKATAVDKAGNVSEVSYTFLIDTNLLTVQNLMENFAATGEVKNKGILTSLEAKLNTAQKFVEKGKPDQAAKHLQDLKATLSSYANNGNVSQHAATVLNANLEYLLTHVIK</sequence>
<dbReference type="PANTHER" id="PTHR12969:SF7">
    <property type="entry name" value="INTRAFLAGELLAR TRANSPORT PROTEIN 52 HOMOLOG"/>
    <property type="match status" value="1"/>
</dbReference>
<organism evidence="4 5">
    <name type="scientific">Tumebacillus permanentifrigoris</name>
    <dbReference type="NCBI Taxonomy" id="378543"/>
    <lineage>
        <taxon>Bacteria</taxon>
        <taxon>Bacillati</taxon>
        <taxon>Bacillota</taxon>
        <taxon>Bacilli</taxon>
        <taxon>Bacillales</taxon>
        <taxon>Alicyclobacillaceae</taxon>
        <taxon>Tumebacillus</taxon>
    </lineage>
</organism>
<dbReference type="Gene3D" id="2.60.40.10">
    <property type="entry name" value="Immunoglobulins"/>
    <property type="match status" value="2"/>
</dbReference>
<evidence type="ECO:0000256" key="1">
    <source>
        <dbReference type="SAM" id="SignalP"/>
    </source>
</evidence>
<dbReference type="InterPro" id="IPR054470">
    <property type="entry name" value="FIMAH_dom"/>
</dbReference>
<dbReference type="EMBL" id="QGGL01000007">
    <property type="protein sequence ID" value="PWK13390.1"/>
    <property type="molecule type" value="Genomic_DNA"/>
</dbReference>
<evidence type="ECO:0000259" key="3">
    <source>
        <dbReference type="Pfam" id="PF22888"/>
    </source>
</evidence>
<dbReference type="InterPro" id="IPR058094">
    <property type="entry name" value="Ig-like_OmpL47-like"/>
</dbReference>
<dbReference type="Pfam" id="PF12245">
    <property type="entry name" value="Big_3_2"/>
    <property type="match status" value="1"/>
</dbReference>
<dbReference type="InterPro" id="IPR039975">
    <property type="entry name" value="IFT52"/>
</dbReference>
<dbReference type="Gene3D" id="3.40.50.880">
    <property type="match status" value="1"/>
</dbReference>
<reference evidence="4 5" key="1">
    <citation type="submission" date="2018-05" db="EMBL/GenBank/DDBJ databases">
        <title>Genomic Encyclopedia of Type Strains, Phase IV (KMG-IV): sequencing the most valuable type-strain genomes for metagenomic binning, comparative biology and taxonomic classification.</title>
        <authorList>
            <person name="Goeker M."/>
        </authorList>
    </citation>
    <scope>NUCLEOTIDE SEQUENCE [LARGE SCALE GENOMIC DNA]</scope>
    <source>
        <strain evidence="4 5">DSM 18773</strain>
    </source>
</reference>
<dbReference type="OrthoDB" id="9801679at2"/>
<feature type="signal peptide" evidence="1">
    <location>
        <begin position="1"/>
        <end position="32"/>
    </location>
</feature>
<dbReference type="InterPro" id="IPR013783">
    <property type="entry name" value="Ig-like_fold"/>
</dbReference>
<dbReference type="InterPro" id="IPR022038">
    <property type="entry name" value="Ig-like_bact"/>
</dbReference>
<proteinExistence type="predicted"/>
<evidence type="ECO:0000313" key="5">
    <source>
        <dbReference type="Proteomes" id="UP000245634"/>
    </source>
</evidence>
<feature type="domain" description="FIMAH" evidence="3">
    <location>
        <begin position="1177"/>
        <end position="1255"/>
    </location>
</feature>
<feature type="chain" id="PRO_5016359271" evidence="1">
    <location>
        <begin position="33"/>
        <end position="1260"/>
    </location>
</feature>
<dbReference type="NCBIfam" id="NF047446">
    <property type="entry name" value="barrel_OmpL47"/>
    <property type="match status" value="4"/>
</dbReference>
<name>A0A316D9G0_9BACL</name>
<evidence type="ECO:0000313" key="4">
    <source>
        <dbReference type="EMBL" id="PWK13390.1"/>
    </source>
</evidence>
<feature type="domain" description="Ig-like" evidence="2">
    <location>
        <begin position="1149"/>
        <end position="1172"/>
    </location>
</feature>
<dbReference type="PANTHER" id="PTHR12969">
    <property type="entry name" value="NGD5/OSM-6/IFT52"/>
    <property type="match status" value="1"/>
</dbReference>
<comment type="caution">
    <text evidence="4">The sequence shown here is derived from an EMBL/GenBank/DDBJ whole genome shotgun (WGS) entry which is preliminary data.</text>
</comment>
<gene>
    <name evidence="4" type="ORF">C7459_10757</name>
</gene>
<keyword evidence="1" id="KW-0732">Signal</keyword>
<keyword evidence="5" id="KW-1185">Reference proteome</keyword>
<accession>A0A316D9G0</accession>